<evidence type="ECO:0000256" key="2">
    <source>
        <dbReference type="ARBA" id="ARBA00022490"/>
    </source>
</evidence>
<keyword evidence="6" id="KW-1185">Reference proteome</keyword>
<dbReference type="Gene3D" id="1.20.900.10">
    <property type="entry name" value="Dbl homology (DH) domain"/>
    <property type="match status" value="1"/>
</dbReference>
<dbReference type="CDD" id="cd00160">
    <property type="entry name" value="RhoGEF"/>
    <property type="match status" value="1"/>
</dbReference>
<dbReference type="Proteomes" id="UP001166093">
    <property type="component" value="Unassembled WGS sequence"/>
</dbReference>
<evidence type="ECO:0000256" key="1">
    <source>
        <dbReference type="ARBA" id="ARBA00004496"/>
    </source>
</evidence>
<name>A0ABS2Y4E3_POLSP</name>
<accession>A0ABS2Y4E3</accession>
<evidence type="ECO:0000313" key="6">
    <source>
        <dbReference type="Proteomes" id="UP001166093"/>
    </source>
</evidence>
<feature type="region of interest" description="Disordered" evidence="3">
    <location>
        <begin position="322"/>
        <end position="406"/>
    </location>
</feature>
<feature type="compositionally biased region" description="Low complexity" evidence="3">
    <location>
        <begin position="618"/>
        <end position="629"/>
    </location>
</feature>
<feature type="compositionally biased region" description="Polar residues" evidence="3">
    <location>
        <begin position="595"/>
        <end position="609"/>
    </location>
</feature>
<dbReference type="PANTHER" id="PTHR46006:SF5">
    <property type="entry name" value="DH DOMAIN-CONTAINING PROTEIN"/>
    <property type="match status" value="1"/>
</dbReference>
<reference evidence="5" key="1">
    <citation type="journal article" date="2021" name="Cell">
        <title>Tracing the genetic footprints of vertebrate landing in non-teleost ray-finned fishes.</title>
        <authorList>
            <person name="Bi X."/>
            <person name="Wang K."/>
            <person name="Yang L."/>
            <person name="Pan H."/>
            <person name="Jiang H."/>
            <person name="Wei Q."/>
            <person name="Fang M."/>
            <person name="Yu H."/>
            <person name="Zhu C."/>
            <person name="Cai Y."/>
            <person name="He Y."/>
            <person name="Gan X."/>
            <person name="Zeng H."/>
            <person name="Yu D."/>
            <person name="Zhu Y."/>
            <person name="Jiang H."/>
            <person name="Qiu Q."/>
            <person name="Yang H."/>
            <person name="Zhang Y.E."/>
            <person name="Wang W."/>
            <person name="Zhu M."/>
            <person name="He S."/>
            <person name="Zhang G."/>
        </authorList>
    </citation>
    <scope>NUCLEOTIDE SEQUENCE</scope>
    <source>
        <strain evidence="5">Pddl_001</strain>
    </source>
</reference>
<feature type="compositionally biased region" description="Acidic residues" evidence="3">
    <location>
        <begin position="632"/>
        <end position="641"/>
    </location>
</feature>
<organism evidence="5 6">
    <name type="scientific">Polyodon spathula</name>
    <name type="common">North American paddlefish</name>
    <name type="synonym">Squalus spathula</name>
    <dbReference type="NCBI Taxonomy" id="7913"/>
    <lineage>
        <taxon>Eukaryota</taxon>
        <taxon>Metazoa</taxon>
        <taxon>Chordata</taxon>
        <taxon>Craniata</taxon>
        <taxon>Vertebrata</taxon>
        <taxon>Euteleostomi</taxon>
        <taxon>Actinopterygii</taxon>
        <taxon>Chondrostei</taxon>
        <taxon>Acipenseriformes</taxon>
        <taxon>Polyodontidae</taxon>
        <taxon>Polyodon</taxon>
    </lineage>
</organism>
<feature type="non-terminal residue" evidence="5">
    <location>
        <position position="1"/>
    </location>
</feature>
<gene>
    <name evidence="5" type="primary">Myom_0</name>
    <name evidence="5" type="ORF">GTO93_0020000</name>
</gene>
<feature type="compositionally biased region" description="Polar residues" evidence="3">
    <location>
        <begin position="484"/>
        <end position="510"/>
    </location>
</feature>
<proteinExistence type="predicted"/>
<dbReference type="PROSITE" id="PS50010">
    <property type="entry name" value="DH_2"/>
    <property type="match status" value="1"/>
</dbReference>
<feature type="region of interest" description="Disordered" evidence="3">
    <location>
        <begin position="471"/>
        <end position="560"/>
    </location>
</feature>
<sequence>NLPASLSFLGDPLSAFSSSAAVPYSSLHSEQGQCQVMPRCHGLGPRCCSTSCMHPLKHVDPRLLPVEECAAKWASLCVNNTRSRLYRSMENLHWTAVSDSSLYSFSPPFKSVDSEFIFRCTATSHWYDSSSEEEPLQPALDNTPLYSRRVPVRRDLPLFTRAPEWLFPALDEKIMNGDAIRELKGKLRLQSVKVSEPKKPIRPSQVSLGEPIAKDSLENRPPRKCINMNRQKTLFARRITSPEEIKQEVRRRLQLRRQSSTPNLNLHSVEQCGEVVKSRTSESITQHSSKAERRELSLAAVGRKRYSKGRLHIPTFEEFKRMRKRENGQASAVQGVAQKQSEGGSWAEDGAAGKPVTEQTSKGGSWAEDGAAESLVSPVCTSPIPRSPLSHGGGSRVNQHQSKKKFSKDFSFRAEPQADETQSTCCPSLLLEATDLSSYGAKICRMKEGFIGSAFDLIKKSCSVETAAEAPVTASHDKADITAQGENNQSRAVSMTTKACSTESNIQPSGAQPAEPCHPSPACRRSSSDAASDASESVKAQRECRLRPHFSDPMPADAAKRKQLEMKIAAAARLHSQRRHQEREAGPVVAKANMNSLGRTGQDGGSPNTPHRAKQRWSSLSSDSGVVGLTDDKEEEEEEELRSEVERADSGIGTAMAKNWRKRQTDIKAWESHRPCSDCGERDSVSEPGAGRRDSLCDKCAKLRIERKEAILEFMSTECSYGEDLRIIREEFYIPMQTAGLLTSEQLSVVFSNVQELLEVNEKFTELLQAGIDQCVCQCLFVFLQGDEDLLSVCIGEIFLEFFNMLPAFQTYCLQQSTSINMLNTLEKEKELLRIFLDVSQNDNSALRRMNLRSFLMAPLQRVTKYPLLLSRISKATTEKHPDHSSLREAKSRVESHLEHINMKSKQEGGSWSLRSFRRDSRKTRDVINIEMRELSLKSAGWLRESTRFIMEGQMQLSQPVDGQWVRKGSKALKFQSMHVLLMIHMNLDGGASSDSFAQRKPVREAVLVLIKDKSSGKLAMLREPVRLSNCVVSADPDCDDTFELLDIQREAFVLRAAERSRTLQWFRQVKRYSRELGLWKKRRNAMPNIMISTVQTRS</sequence>
<dbReference type="InterPro" id="IPR051480">
    <property type="entry name" value="Endocytic_GEF_Adapter"/>
</dbReference>
<comment type="caution">
    <text evidence="5">The sequence shown here is derived from an EMBL/GenBank/DDBJ whole genome shotgun (WGS) entry which is preliminary data.</text>
</comment>
<feature type="region of interest" description="Disordered" evidence="3">
    <location>
        <begin position="595"/>
        <end position="647"/>
    </location>
</feature>
<feature type="domain" description="DH" evidence="4">
    <location>
        <begin position="706"/>
        <end position="904"/>
    </location>
</feature>
<dbReference type="InterPro" id="IPR000219">
    <property type="entry name" value="DH_dom"/>
</dbReference>
<dbReference type="PANTHER" id="PTHR46006">
    <property type="entry name" value="RHO GUANINE NUCLEOTIDE EXCHANGE FACTOR AT 64C, ISOFORM A"/>
    <property type="match status" value="1"/>
</dbReference>
<dbReference type="InterPro" id="IPR035899">
    <property type="entry name" value="DBL_dom_sf"/>
</dbReference>
<dbReference type="Pfam" id="PF00621">
    <property type="entry name" value="RhoGEF"/>
    <property type="match status" value="1"/>
</dbReference>
<feature type="compositionally biased region" description="Basic and acidic residues" evidence="3">
    <location>
        <begin position="539"/>
        <end position="550"/>
    </location>
</feature>
<feature type="compositionally biased region" description="Polar residues" evidence="3">
    <location>
        <begin position="328"/>
        <end position="343"/>
    </location>
</feature>
<dbReference type="SMART" id="SM00325">
    <property type="entry name" value="RhoGEF"/>
    <property type="match status" value="1"/>
</dbReference>
<feature type="non-terminal residue" evidence="5">
    <location>
        <position position="1099"/>
    </location>
</feature>
<dbReference type="SUPFAM" id="SSF48065">
    <property type="entry name" value="DBL homology domain (DH-domain)"/>
    <property type="match status" value="1"/>
</dbReference>
<protein>
    <submittedName>
        <fullName evidence="5">MYOM protein</fullName>
    </submittedName>
</protein>
<evidence type="ECO:0000313" key="5">
    <source>
        <dbReference type="EMBL" id="MBN3281076.1"/>
    </source>
</evidence>
<evidence type="ECO:0000259" key="4">
    <source>
        <dbReference type="PROSITE" id="PS50010"/>
    </source>
</evidence>
<keyword evidence="2" id="KW-0963">Cytoplasm</keyword>
<feature type="compositionally biased region" description="Low complexity" evidence="3">
    <location>
        <begin position="520"/>
        <end position="537"/>
    </location>
</feature>
<evidence type="ECO:0000256" key="3">
    <source>
        <dbReference type="SAM" id="MobiDB-lite"/>
    </source>
</evidence>
<dbReference type="EMBL" id="JAAWVQ010105071">
    <property type="protein sequence ID" value="MBN3281076.1"/>
    <property type="molecule type" value="Genomic_DNA"/>
</dbReference>
<comment type="subcellular location">
    <subcellularLocation>
        <location evidence="1">Cytoplasm</location>
    </subcellularLocation>
</comment>